<dbReference type="EMBL" id="JAUSVF010000001">
    <property type="protein sequence ID" value="MDQ0318615.1"/>
    <property type="molecule type" value="Genomic_DNA"/>
</dbReference>
<evidence type="ECO:0000313" key="3">
    <source>
        <dbReference type="Proteomes" id="UP001230207"/>
    </source>
</evidence>
<feature type="region of interest" description="Disordered" evidence="1">
    <location>
        <begin position="1"/>
        <end position="27"/>
    </location>
</feature>
<reference evidence="2 3" key="1">
    <citation type="submission" date="2023-07" db="EMBL/GenBank/DDBJ databases">
        <title>Genomic Encyclopedia of Type Strains, Phase IV (KMG-IV): sequencing the most valuable type-strain genomes for metagenomic binning, comparative biology and taxonomic classification.</title>
        <authorList>
            <person name="Goeker M."/>
        </authorList>
    </citation>
    <scope>NUCLEOTIDE SEQUENCE [LARGE SCALE GENOMIC DNA]</scope>
    <source>
        <strain evidence="2 3">DSM 1112</strain>
    </source>
</reference>
<gene>
    <name evidence="2" type="ORF">QO002_000753</name>
</gene>
<proteinExistence type="predicted"/>
<keyword evidence="3" id="KW-1185">Reference proteome</keyword>
<comment type="caution">
    <text evidence="2">The sequence shown here is derived from an EMBL/GenBank/DDBJ whole genome shotgun (WGS) entry which is preliminary data.</text>
</comment>
<evidence type="ECO:0000256" key="1">
    <source>
        <dbReference type="SAM" id="MobiDB-lite"/>
    </source>
</evidence>
<accession>A0ABU0BK31</accession>
<protein>
    <submittedName>
        <fullName evidence="2">Uncharacterized protein</fullName>
    </submittedName>
</protein>
<dbReference type="Proteomes" id="UP001230207">
    <property type="component" value="Unassembled WGS sequence"/>
</dbReference>
<evidence type="ECO:0000313" key="2">
    <source>
        <dbReference type="EMBL" id="MDQ0318615.1"/>
    </source>
</evidence>
<sequence>MDNSNPFDPHGVSAANEQRLEAPVEAAETDQPVPAVVVVEQGEIAPWLEVAEVAGPLVSERAAAFLGQLPRQTDDLLVPPKSSILRSRGSIEAKSRAYGLS</sequence>
<name>A0ABU0BK31_9HYPH</name>
<organism evidence="2 3">
    <name type="scientific">Pararhizobium capsulatum DSM 1112</name>
    <dbReference type="NCBI Taxonomy" id="1121113"/>
    <lineage>
        <taxon>Bacteria</taxon>
        <taxon>Pseudomonadati</taxon>
        <taxon>Pseudomonadota</taxon>
        <taxon>Alphaproteobacteria</taxon>
        <taxon>Hyphomicrobiales</taxon>
        <taxon>Rhizobiaceae</taxon>
        <taxon>Rhizobium/Agrobacterium group</taxon>
        <taxon>Pararhizobium</taxon>
    </lineage>
</organism>